<dbReference type="RefSeq" id="WP_373281243.1">
    <property type="nucleotide sequence ID" value="NZ_CP146079.1"/>
</dbReference>
<evidence type="ECO:0000313" key="1">
    <source>
        <dbReference type="EMBL" id="MFI2233355.1"/>
    </source>
</evidence>
<keyword evidence="2" id="KW-1185">Reference proteome</keyword>
<dbReference type="Gene3D" id="1.10.10.2390">
    <property type="match status" value="1"/>
</dbReference>
<proteinExistence type="predicted"/>
<comment type="caution">
    <text evidence="1">The sequence shown here is derived from an EMBL/GenBank/DDBJ whole genome shotgun (WGS) entry which is preliminary data.</text>
</comment>
<protein>
    <submittedName>
        <fullName evidence="1">DUF3349 domain-containing protein</fullName>
    </submittedName>
</protein>
<sequence>MMVAHVLRSIVEWLRRGYPEGVPESDYIPLVALLRRRLTDQEVQEIAAEVLHSPDRPVDRTDIQVMITEVTDEMPSEVDLQRVLSHLDPPHWPG</sequence>
<organism evidence="1 2">
    <name type="scientific">Nocardia testacea</name>
    <dbReference type="NCBI Taxonomy" id="248551"/>
    <lineage>
        <taxon>Bacteria</taxon>
        <taxon>Bacillati</taxon>
        <taxon>Actinomycetota</taxon>
        <taxon>Actinomycetes</taxon>
        <taxon>Mycobacteriales</taxon>
        <taxon>Nocardiaceae</taxon>
        <taxon>Nocardia</taxon>
    </lineage>
</organism>
<evidence type="ECO:0000313" key="2">
    <source>
        <dbReference type="Proteomes" id="UP001611494"/>
    </source>
</evidence>
<dbReference type="Pfam" id="PF11829">
    <property type="entry name" value="DUF3349"/>
    <property type="match status" value="1"/>
</dbReference>
<dbReference type="EMBL" id="JBIRYL010000012">
    <property type="protein sequence ID" value="MFI2233355.1"/>
    <property type="molecule type" value="Genomic_DNA"/>
</dbReference>
<dbReference type="InterPro" id="IPR021784">
    <property type="entry name" value="DUF3349"/>
</dbReference>
<gene>
    <name evidence="1" type="ORF">ACH49Z_26250</name>
</gene>
<dbReference type="Gene3D" id="6.10.140.2080">
    <property type="match status" value="1"/>
</dbReference>
<dbReference type="Proteomes" id="UP001611494">
    <property type="component" value="Unassembled WGS sequence"/>
</dbReference>
<reference evidence="1 2" key="1">
    <citation type="submission" date="2024-10" db="EMBL/GenBank/DDBJ databases">
        <title>The Natural Products Discovery Center: Release of the First 8490 Sequenced Strains for Exploring Actinobacteria Biosynthetic Diversity.</title>
        <authorList>
            <person name="Kalkreuter E."/>
            <person name="Kautsar S.A."/>
            <person name="Yang D."/>
            <person name="Bader C.D."/>
            <person name="Teijaro C.N."/>
            <person name="Fluegel L."/>
            <person name="Davis C.M."/>
            <person name="Simpson J.R."/>
            <person name="Lauterbach L."/>
            <person name="Steele A.D."/>
            <person name="Gui C."/>
            <person name="Meng S."/>
            <person name="Li G."/>
            <person name="Viehrig K."/>
            <person name="Ye F."/>
            <person name="Su P."/>
            <person name="Kiefer A.F."/>
            <person name="Nichols A."/>
            <person name="Cepeda A.J."/>
            <person name="Yan W."/>
            <person name="Fan B."/>
            <person name="Jiang Y."/>
            <person name="Adhikari A."/>
            <person name="Zheng C.-J."/>
            <person name="Schuster L."/>
            <person name="Cowan T.M."/>
            <person name="Smanski M.J."/>
            <person name="Chevrette M.G."/>
            <person name="De Carvalho L.P.S."/>
            <person name="Shen B."/>
        </authorList>
    </citation>
    <scope>NUCLEOTIDE SEQUENCE [LARGE SCALE GENOMIC DNA]</scope>
    <source>
        <strain evidence="1 2">NPDC019377</strain>
    </source>
</reference>
<name>A0ABW7W3H9_9NOCA</name>
<accession>A0ABW7W3H9</accession>